<dbReference type="Gene3D" id="3.40.50.10330">
    <property type="entry name" value="Probable inorganic polyphosphate/atp-NAD kinase, domain 1"/>
    <property type="match status" value="1"/>
</dbReference>
<evidence type="ECO:0000313" key="3">
    <source>
        <dbReference type="EMBL" id="CAB4915364.1"/>
    </source>
</evidence>
<organism evidence="4">
    <name type="scientific">freshwater metagenome</name>
    <dbReference type="NCBI Taxonomy" id="449393"/>
    <lineage>
        <taxon>unclassified sequences</taxon>
        <taxon>metagenomes</taxon>
        <taxon>ecological metagenomes</taxon>
    </lineage>
</organism>
<accession>A0A6J7TDN2</accession>
<dbReference type="EMBL" id="CAFBMV010000002">
    <property type="protein sequence ID" value="CAB4915364.1"/>
    <property type="molecule type" value="Genomic_DNA"/>
</dbReference>
<dbReference type="InterPro" id="IPR017438">
    <property type="entry name" value="ATP-NAD_kinase_N"/>
</dbReference>
<dbReference type="SUPFAM" id="SSF111331">
    <property type="entry name" value="NAD kinase/diacylglycerol kinase-like"/>
    <property type="match status" value="1"/>
</dbReference>
<dbReference type="GO" id="GO:0006741">
    <property type="term" value="P:NADP+ biosynthetic process"/>
    <property type="evidence" value="ECO:0007669"/>
    <property type="project" value="InterPro"/>
</dbReference>
<dbReference type="InterPro" id="IPR002504">
    <property type="entry name" value="NADK"/>
</dbReference>
<protein>
    <submittedName>
        <fullName evidence="4">Unannotated protein</fullName>
    </submittedName>
</protein>
<dbReference type="PANTHER" id="PTHR40697:SF2">
    <property type="entry name" value="ATP-NAD KINASE-RELATED"/>
    <property type="match status" value="1"/>
</dbReference>
<dbReference type="AlphaFoldDB" id="A0A6J7TDN2"/>
<evidence type="ECO:0000313" key="2">
    <source>
        <dbReference type="EMBL" id="CAB4870032.1"/>
    </source>
</evidence>
<gene>
    <name evidence="1" type="ORF">UFOPK2822_00288</name>
    <name evidence="2" type="ORF">UFOPK3346_00977</name>
    <name evidence="3" type="ORF">UFOPK3670_00324</name>
    <name evidence="4" type="ORF">UFOPK4308_00084</name>
</gene>
<dbReference type="EMBL" id="CAFBQL010000001">
    <property type="protein sequence ID" value="CAB5051453.1"/>
    <property type="molecule type" value="Genomic_DNA"/>
</dbReference>
<reference evidence="4" key="1">
    <citation type="submission" date="2020-05" db="EMBL/GenBank/DDBJ databases">
        <authorList>
            <person name="Chiriac C."/>
            <person name="Salcher M."/>
            <person name="Ghai R."/>
            <person name="Kavagutti S V."/>
        </authorList>
    </citation>
    <scope>NUCLEOTIDE SEQUENCE</scope>
</reference>
<dbReference type="Pfam" id="PF20143">
    <property type="entry name" value="NAD_kinase_C"/>
    <property type="match status" value="1"/>
</dbReference>
<proteinExistence type="predicted"/>
<dbReference type="InterPro" id="IPR039065">
    <property type="entry name" value="AcoX-like"/>
</dbReference>
<dbReference type="InterPro" id="IPR016064">
    <property type="entry name" value="NAD/diacylglycerol_kinase_sf"/>
</dbReference>
<dbReference type="EMBL" id="CAFBLE010000007">
    <property type="protein sequence ID" value="CAB4870032.1"/>
    <property type="molecule type" value="Genomic_DNA"/>
</dbReference>
<evidence type="ECO:0000313" key="1">
    <source>
        <dbReference type="EMBL" id="CAB4742788.1"/>
    </source>
</evidence>
<dbReference type="EMBL" id="CAEZZC010000003">
    <property type="protein sequence ID" value="CAB4742788.1"/>
    <property type="molecule type" value="Genomic_DNA"/>
</dbReference>
<dbReference type="PANTHER" id="PTHR40697">
    <property type="entry name" value="ACETOIN CATABOLISM PROTEIN X"/>
    <property type="match status" value="1"/>
</dbReference>
<sequence length="386" mass="40531">MSVQLKVGLIVNPIAGMGGKVGLHGTDLASFAVALSLGAQPTSGLRTVRALAGLVNEQELFDFYAAAGVMGGDYLEEAGISYTRILNFASDRKSGAGDTRAIASSLIEVGVDIILFSGGDGTARDIFSVIGGKIPIIGIPAGVKMRSEVFGIYPESIAGILISQAQSSVGTRVREAEILDVSELPNRNGIWDTELFGVALTPNATQHIQCSKISGESHADIGLCELANAMAKEMAPGKLYLIGPGRSAYLILQEQGLVGSFVGVDALVDGQVIGRDLSEDAILALLERFEKRELILGVIGGQGFLLGRGNQQISARVISAIGFDAITIMASARKISALIPARLHIDLGESDIYALIPQYIQVHTAPNRTILCSTEVPANDNVMTTV</sequence>
<dbReference type="Pfam" id="PF01513">
    <property type="entry name" value="NAD_kinase"/>
    <property type="match status" value="1"/>
</dbReference>
<evidence type="ECO:0000313" key="4">
    <source>
        <dbReference type="EMBL" id="CAB5051453.1"/>
    </source>
</evidence>
<dbReference type="GO" id="GO:0003951">
    <property type="term" value="F:NAD+ kinase activity"/>
    <property type="evidence" value="ECO:0007669"/>
    <property type="project" value="InterPro"/>
</dbReference>
<name>A0A6J7TDN2_9ZZZZ</name>